<evidence type="ECO:0000313" key="3">
    <source>
        <dbReference type="Proteomes" id="UP000006048"/>
    </source>
</evidence>
<proteinExistence type="predicted"/>
<reference evidence="2 3" key="1">
    <citation type="submission" date="2012-06" db="EMBL/GenBank/DDBJ databases">
        <title>The complete chromosome of genome of Turneriella parva DSM 21527.</title>
        <authorList>
            <consortium name="US DOE Joint Genome Institute (JGI-PGF)"/>
            <person name="Lucas S."/>
            <person name="Han J."/>
            <person name="Lapidus A."/>
            <person name="Bruce D."/>
            <person name="Goodwin L."/>
            <person name="Pitluck S."/>
            <person name="Peters L."/>
            <person name="Kyrpides N."/>
            <person name="Mavromatis K."/>
            <person name="Ivanova N."/>
            <person name="Mikhailova N."/>
            <person name="Chertkov O."/>
            <person name="Detter J.C."/>
            <person name="Tapia R."/>
            <person name="Han C."/>
            <person name="Land M."/>
            <person name="Hauser L."/>
            <person name="Markowitz V."/>
            <person name="Cheng J.-F."/>
            <person name="Hugenholtz P."/>
            <person name="Woyke T."/>
            <person name="Wu D."/>
            <person name="Gronow S."/>
            <person name="Wellnitz S."/>
            <person name="Brambilla E."/>
            <person name="Klenk H.-P."/>
            <person name="Eisen J.A."/>
        </authorList>
    </citation>
    <scope>NUCLEOTIDE SEQUENCE [LARGE SCALE GENOMIC DNA]</scope>
    <source>
        <strain evidence="3">ATCC BAA-1111 / DSM 21527 / NCTC 11395 / H</strain>
    </source>
</reference>
<dbReference type="AlphaFoldDB" id="I4B1U7"/>
<dbReference type="KEGG" id="tpx:Turpa_0602"/>
<feature type="compositionally biased region" description="Polar residues" evidence="1">
    <location>
        <begin position="227"/>
        <end position="237"/>
    </location>
</feature>
<accession>I4B1U7</accession>
<name>I4B1U7_TURPD</name>
<dbReference type="HOGENOM" id="CLU_578633_0_0_12"/>
<feature type="region of interest" description="Disordered" evidence="1">
    <location>
        <begin position="224"/>
        <end position="245"/>
    </location>
</feature>
<protein>
    <submittedName>
        <fullName evidence="2">Uncharacterized protein</fullName>
    </submittedName>
</protein>
<evidence type="ECO:0000313" key="2">
    <source>
        <dbReference type="EMBL" id="AFM11254.1"/>
    </source>
</evidence>
<dbReference type="EMBL" id="CP002959">
    <property type="protein sequence ID" value="AFM11254.1"/>
    <property type="molecule type" value="Genomic_DNA"/>
</dbReference>
<keyword evidence="3" id="KW-1185">Reference proteome</keyword>
<organism evidence="2 3">
    <name type="scientific">Turneriella parva (strain ATCC BAA-1111 / DSM 21527 / NCTC 11395 / H)</name>
    <name type="common">Leptospira parva</name>
    <dbReference type="NCBI Taxonomy" id="869212"/>
    <lineage>
        <taxon>Bacteria</taxon>
        <taxon>Pseudomonadati</taxon>
        <taxon>Spirochaetota</taxon>
        <taxon>Spirochaetia</taxon>
        <taxon>Leptospirales</taxon>
        <taxon>Leptospiraceae</taxon>
        <taxon>Turneriella</taxon>
    </lineage>
</organism>
<gene>
    <name evidence="2" type="ordered locus">Turpa_0602</name>
</gene>
<dbReference type="Proteomes" id="UP000006048">
    <property type="component" value="Chromosome"/>
</dbReference>
<evidence type="ECO:0000256" key="1">
    <source>
        <dbReference type="SAM" id="MobiDB-lite"/>
    </source>
</evidence>
<dbReference type="STRING" id="869212.Turpa_0602"/>
<sequence length="490" mass="54124">MHVREGHLYLSSYGQTKGKFMHSSLRKFVISALVCLGAGELSAYSFHVHQNMSEDSVLYMEFQGTNQQRWAADYLKAKAGGRYTGTCVILGGAAAGKPENVQCGAIGINRVGGDKPDYVQDVFIDHPILPFSWNVIGINVTSYTHFINLKTGDASGNRHVTNNYNLIDGYSYNTTYGFEEFGSLDSLIATGLNSSKFSIDVRNCTHSACSEYIEVALGVGEDPTRDYMQNGSTTPRGNPSGDKRLGADDGTNYNCLSDTTIIGNCPDLGVKLDDTYQVPNVIPGGAGGIDDFFVGNQDWLIWEPSYNAATFYYNEAWLEGLASRNNSLQTAAVVGRYWNISGNQVLYYALSHHYTGDIVQMTHVWVSTGYNHTDIEGWAEDQYGARTVGGNDANRNLENYLNSQAYQNARQNRYNLPVGNVHKLIVEQAFNTYLIRFRSGYDKMTTSNTGVWRNVVTWAMQNGIAAMALVNEKAVMDLRKCRNSAACNNS</sequence>